<evidence type="ECO:0000256" key="2">
    <source>
        <dbReference type="PROSITE-ProRule" id="PRU00409"/>
    </source>
</evidence>
<accession>A0A1F6V896</accession>
<feature type="domain" description="ATP-grasp" evidence="3">
    <location>
        <begin position="74"/>
        <end position="338"/>
    </location>
</feature>
<organism evidence="4 5">
    <name type="scientific">Candidatus Nomurabacteria bacterium RIFCSPHIGHO2_01_FULL_39_10</name>
    <dbReference type="NCBI Taxonomy" id="1801733"/>
    <lineage>
        <taxon>Bacteria</taxon>
        <taxon>Candidatus Nomuraibacteriota</taxon>
    </lineage>
</organism>
<proteinExistence type="predicted"/>
<protein>
    <recommendedName>
        <fullName evidence="3">ATP-grasp domain-containing protein</fullName>
    </recommendedName>
</protein>
<dbReference type="SUPFAM" id="SSF56059">
    <property type="entry name" value="Glutathione synthetase ATP-binding domain-like"/>
    <property type="match status" value="1"/>
</dbReference>
<dbReference type="GO" id="GO:0005524">
    <property type="term" value="F:ATP binding"/>
    <property type="evidence" value="ECO:0007669"/>
    <property type="project" value="UniProtKB-UniRule"/>
</dbReference>
<keyword evidence="2" id="KW-0547">Nucleotide-binding</keyword>
<keyword evidence="2" id="KW-0067">ATP-binding</keyword>
<dbReference type="Pfam" id="PF08443">
    <property type="entry name" value="RimK"/>
    <property type="match status" value="1"/>
</dbReference>
<dbReference type="Gene3D" id="3.30.1490.20">
    <property type="entry name" value="ATP-grasp fold, A domain"/>
    <property type="match status" value="1"/>
</dbReference>
<evidence type="ECO:0000313" key="5">
    <source>
        <dbReference type="Proteomes" id="UP000178700"/>
    </source>
</evidence>
<dbReference type="AlphaFoldDB" id="A0A1F6V896"/>
<dbReference type="GO" id="GO:0046872">
    <property type="term" value="F:metal ion binding"/>
    <property type="evidence" value="ECO:0007669"/>
    <property type="project" value="InterPro"/>
</dbReference>
<dbReference type="InterPro" id="IPR013815">
    <property type="entry name" value="ATP_grasp_subdomain_1"/>
</dbReference>
<evidence type="ECO:0000313" key="4">
    <source>
        <dbReference type="EMBL" id="OGI65858.1"/>
    </source>
</evidence>
<name>A0A1F6V896_9BACT</name>
<dbReference type="Gene3D" id="3.30.470.20">
    <property type="entry name" value="ATP-grasp fold, B domain"/>
    <property type="match status" value="2"/>
</dbReference>
<sequence length="344" mass="39224">MNKRNANKKKLPYLTGLIIKLAPKVGAKVVVEPEWKYTAQIIFKNGVIRSLRHYALDLNHDASYRIACDKHFAKFFMKQKGYPVAEGQTIFEASWAKALKKNRRTIFYAEKYAKKLGYPVIVKPNSKNQGTDVCLVWDKKELKRALLEAFKEDKVAVVERYLPGLDYRIVVLDGEIISAYHRIPLSVTGDGKSSILKLLKIKQNLFRSQKRNTHINFKDQRIKMKLHRQGYSFHSIPVKGHKVFLLNNANLSTGGDSEDVTSTIHSGFKKIAVQVTRDMGLRLCGVDIMIRKGDITKNPKNCSYYIIEINAVPGLDHYVTTGKKQKKIVEAMYLKVLKALGKKD</sequence>
<dbReference type="PANTHER" id="PTHR21621:SF0">
    <property type="entry name" value="BETA-CITRYLGLUTAMATE SYNTHASE B-RELATED"/>
    <property type="match status" value="1"/>
</dbReference>
<dbReference type="GO" id="GO:0009432">
    <property type="term" value="P:SOS response"/>
    <property type="evidence" value="ECO:0007669"/>
    <property type="project" value="TreeGrafter"/>
</dbReference>
<comment type="caution">
    <text evidence="4">The sequence shown here is derived from an EMBL/GenBank/DDBJ whole genome shotgun (WGS) entry which is preliminary data.</text>
</comment>
<dbReference type="EMBL" id="MFTJ01000020">
    <property type="protein sequence ID" value="OGI65858.1"/>
    <property type="molecule type" value="Genomic_DNA"/>
</dbReference>
<reference evidence="4 5" key="1">
    <citation type="journal article" date="2016" name="Nat. Commun.">
        <title>Thousands of microbial genomes shed light on interconnected biogeochemical processes in an aquifer system.</title>
        <authorList>
            <person name="Anantharaman K."/>
            <person name="Brown C.T."/>
            <person name="Hug L.A."/>
            <person name="Sharon I."/>
            <person name="Castelle C.J."/>
            <person name="Probst A.J."/>
            <person name="Thomas B.C."/>
            <person name="Singh A."/>
            <person name="Wilkins M.J."/>
            <person name="Karaoz U."/>
            <person name="Brodie E.L."/>
            <person name="Williams K.H."/>
            <person name="Hubbard S.S."/>
            <person name="Banfield J.F."/>
        </authorList>
    </citation>
    <scope>NUCLEOTIDE SEQUENCE [LARGE SCALE GENOMIC DNA]</scope>
</reference>
<dbReference type="InterPro" id="IPR011761">
    <property type="entry name" value="ATP-grasp"/>
</dbReference>
<evidence type="ECO:0000256" key="1">
    <source>
        <dbReference type="ARBA" id="ARBA00022598"/>
    </source>
</evidence>
<dbReference type="Proteomes" id="UP000178700">
    <property type="component" value="Unassembled WGS sequence"/>
</dbReference>
<dbReference type="GO" id="GO:0018169">
    <property type="term" value="F:ribosomal S6-glutamic acid ligase activity"/>
    <property type="evidence" value="ECO:0007669"/>
    <property type="project" value="TreeGrafter"/>
</dbReference>
<keyword evidence="1" id="KW-0436">Ligase</keyword>
<dbReference type="PROSITE" id="PS50975">
    <property type="entry name" value="ATP_GRASP"/>
    <property type="match status" value="1"/>
</dbReference>
<dbReference type="Pfam" id="PF07478">
    <property type="entry name" value="Dala_Dala_lig_C"/>
    <property type="match status" value="1"/>
</dbReference>
<dbReference type="InterPro" id="IPR011095">
    <property type="entry name" value="Dala_Dala_lig_C"/>
</dbReference>
<dbReference type="InterPro" id="IPR013651">
    <property type="entry name" value="ATP-grasp_RimK-type"/>
</dbReference>
<evidence type="ECO:0000259" key="3">
    <source>
        <dbReference type="PROSITE" id="PS50975"/>
    </source>
</evidence>
<gene>
    <name evidence="4" type="ORF">A2642_03130</name>
</gene>
<dbReference type="PANTHER" id="PTHR21621">
    <property type="entry name" value="RIBOSOMAL PROTEIN S6 MODIFICATION PROTEIN"/>
    <property type="match status" value="1"/>
</dbReference>
<dbReference type="GO" id="GO:0005737">
    <property type="term" value="C:cytoplasm"/>
    <property type="evidence" value="ECO:0007669"/>
    <property type="project" value="TreeGrafter"/>
</dbReference>
<dbReference type="GO" id="GO:0008716">
    <property type="term" value="F:D-alanine-D-alanine ligase activity"/>
    <property type="evidence" value="ECO:0007669"/>
    <property type="project" value="InterPro"/>
</dbReference>